<feature type="compositionally biased region" description="Basic and acidic residues" evidence="6">
    <location>
        <begin position="442"/>
        <end position="461"/>
    </location>
</feature>
<feature type="region of interest" description="Disordered" evidence="6">
    <location>
        <begin position="1216"/>
        <end position="1241"/>
    </location>
</feature>
<dbReference type="InterPro" id="IPR007527">
    <property type="entry name" value="Znf_SWIM"/>
</dbReference>
<sequence>MNDDFTSRNFSYGLTADIHNDSKGKTPDSLLDIAARIVAENEPFQKVEEKYDRIPEPVQQKIIFYSFPRDERDIQMYSSLSRASAYNASDSQSLSFSKGLKLLETNCVENVLQVGFHLSGEVWTNPPIVSDANKSRSSSQSNQHSSLPLLPPYPSQNNLNIIHQNNAANNNNNANNNINNVGVYERNINNDPSVVPYSGDENKKFKVSVSFDRCKITSVKCSCDTKDIFWCPHVVALALHRIRNASSVKLRVPISETLLQMNRQQLQKFVQYLIAEHYTEVLPTAQKLADEILRQKTEINIISGAPDPTAGASKDDENSWHLDEAQVCEVVRSYLGQGTYYNNNKHLNCLFGKVREMLRAQDSNGARMLTLITEQFLHDPRLLVWKSHGQAMSEKCRQLWDQLGSLWVCIVLNPRSSQIERNHWKELLESWSKIEVCPQEDPDFRPPGRESHRLRSQREQSESDEEMEENNEVRNPMDVENRDIIPGRALMDVPVENLFEVPKDEDNDRLIERINNFIEEEDNAVMNDLSADQRDVQEAGEDAELFKFALPALRDNDDSSRESMDEDQIREEHEILESINNLNNGKDECEKRLEDFDDEFLPDQKEILKMNNLNYIDEHEHEELEHSKELDELQNIPDNQQIKEDENNEVANDELPNNQAQDDAHEEEHKKKKNHRTAAAADVDNKPNKKLKLNNGSSVAKTTTKVPRTIFHKALDAVNMTWDNNHLKLILASDTYSLASENAVQIAGSSKMTTANSTSSKSNFNALGQPLWYEPMAMCAARIDSLRSHGHIDAALRLSVSVVRTMKQVQQDAQHLWHKCRKQFPTTSINSLKLQNGSSSSSSSNNNNNENSMQQYQQHKDCHKCSDESNSNGQDEVNEKVNQLNSTPSKTCHQNFSHYPPKQSSSSSSGSSSSSSIKNYNHEMPPPPPRKVMTQCMCHHYTPPQQHLHHSQQPSQGYYMKNNGPGGCQQPLCHYGHNTNGSRHHNIPQPPNHHHHHHSLPLPMPPHQHQHRLNMQPGPSGSQNNLYPPGPSSSSSSGSSSSSSANHGSHKFYDCKNLPPPCSAGPMSTCAMHQKRPCIKTMCCAIVPPPEKHQHYYQRPHCSGAPKYDYMSKYPLPGPSSASSSSFCNGCMRSNCLLKTQNPPQIMPNIPQHPPMAQQPPPPPPPIQIQSNVTLCKNCKTSEQKSIAKLSIPPIPIEKSTADSSKYNIVNYGASTSKGASSSSSAVMTTPPQVTTNDTKLSNKKNPSCVSKCLDCSVGCEIDFPLDAVACIFDCLTESCITTTDVVRLNGGAVEDSNIIAPKYKHIQVPGSKDSNETFLTLAFEAAILALGKQRIMPQGLYSQHLICKQQDQLIARLRNVDLDQLLVEVIKNLSSQMMDGGPTSGFGESIHPESVPMHTLARFLFASLLNQHPDLAFKIGLRAMRFPIFENLNNTSVDGPSSPSSPYARWWTLGHLESQQCSLSSTMLSASKGDKVRLSAVLENARHNIHSSTHLFKLAQDAFRFATPENGPRSHTLLEVAFELGLQVMRMTRTCINWRRREMVRWLVTCATQLGLEATLSIMQNWYELFTPTEATGPVATTIMSHSTIMRLNLNIKQQEELSNCARTLALQCATKDPPNCALNALTLCESDPMAFETAYHIVIDAANHIMTSSQLFTIARYMEHRGFPVRAYNLAILAMKNVHLAYNQDSHPAINDIHWACALSHTLGKAELSKMIPLVVKNVQCATVLSDILRRCSVPNPGMSHFSGHHRGNNMRSCNKLSYDREPLNQLLEAAISAYVNTTHSRLSHISPRHYGDFIDFLSKARDTFVLARDGPAHFSRLIENITIAYKGKKKLVRQVRFNLFVFKLQQFVPQVEDD</sequence>
<keyword evidence="3" id="KW-0862">Zinc</keyword>
<feature type="compositionally biased region" description="Low complexity" evidence="6">
    <location>
        <begin position="1032"/>
        <end position="1044"/>
    </location>
</feature>
<dbReference type="Pfam" id="PF21055">
    <property type="entry name" value="ZSWIM4-8_C"/>
    <property type="match status" value="1"/>
</dbReference>
<feature type="compositionally biased region" description="Basic residues" evidence="6">
    <location>
        <begin position="982"/>
        <end position="999"/>
    </location>
</feature>
<dbReference type="GO" id="GO:0031462">
    <property type="term" value="C:Cul2-RING ubiquitin ligase complex"/>
    <property type="evidence" value="ECO:0007669"/>
    <property type="project" value="TreeGrafter"/>
</dbReference>
<feature type="region of interest" description="Disordered" evidence="6">
    <location>
        <begin position="438"/>
        <end position="474"/>
    </location>
</feature>
<feature type="compositionally biased region" description="Low complexity" evidence="6">
    <location>
        <begin position="135"/>
        <end position="148"/>
    </location>
</feature>
<dbReference type="OrthoDB" id="10013584at2759"/>
<dbReference type="PANTHER" id="PTHR22619">
    <property type="entry name" value="ZINC FINGER SWIM DOMAIN CONTAINING PROTEIN 4, 5, 6"/>
    <property type="match status" value="1"/>
</dbReference>
<feature type="domain" description="SWIM-type" evidence="7">
    <location>
        <begin position="205"/>
        <end position="242"/>
    </location>
</feature>
<protein>
    <submittedName>
        <fullName evidence="8">CLUMA_CG007944, isoform A</fullName>
    </submittedName>
</protein>
<feature type="compositionally biased region" description="Low complexity" evidence="6">
    <location>
        <begin position="836"/>
        <end position="852"/>
    </location>
</feature>
<dbReference type="GO" id="GO:0008270">
    <property type="term" value="F:zinc ion binding"/>
    <property type="evidence" value="ECO:0007669"/>
    <property type="project" value="UniProtKB-KW"/>
</dbReference>
<name>A0A1J1I2D1_9DIPT</name>
<feature type="compositionally biased region" description="Basic and acidic residues" evidence="6">
    <location>
        <begin position="858"/>
        <end position="867"/>
    </location>
</feature>
<dbReference type="PROSITE" id="PS50966">
    <property type="entry name" value="ZF_SWIM"/>
    <property type="match status" value="1"/>
</dbReference>
<feature type="compositionally biased region" description="Polar residues" evidence="6">
    <location>
        <begin position="1227"/>
        <end position="1241"/>
    </location>
</feature>
<accession>A0A1J1I2D1</accession>
<feature type="region of interest" description="Disordered" evidence="6">
    <location>
        <begin position="129"/>
        <end position="150"/>
    </location>
</feature>
<keyword evidence="5" id="KW-0175">Coiled coil</keyword>
<evidence type="ECO:0000313" key="8">
    <source>
        <dbReference type="EMBL" id="CRK94437.1"/>
    </source>
</evidence>
<evidence type="ECO:0000256" key="3">
    <source>
        <dbReference type="ARBA" id="ARBA00022833"/>
    </source>
</evidence>
<evidence type="ECO:0000256" key="5">
    <source>
        <dbReference type="SAM" id="Coils"/>
    </source>
</evidence>
<evidence type="ECO:0000259" key="7">
    <source>
        <dbReference type="PROSITE" id="PS50966"/>
    </source>
</evidence>
<evidence type="ECO:0000313" key="9">
    <source>
        <dbReference type="Proteomes" id="UP000183832"/>
    </source>
</evidence>
<dbReference type="STRING" id="568069.A0A1J1I2D1"/>
<evidence type="ECO:0000256" key="6">
    <source>
        <dbReference type="SAM" id="MobiDB-lite"/>
    </source>
</evidence>
<keyword evidence="2 4" id="KW-0863">Zinc-finger</keyword>
<feature type="region of interest" description="Disordered" evidence="6">
    <location>
        <begin position="971"/>
        <end position="1049"/>
    </location>
</feature>
<keyword evidence="1" id="KW-0479">Metal-binding</keyword>
<feature type="compositionally biased region" description="Low complexity" evidence="6">
    <location>
        <begin position="904"/>
        <end position="916"/>
    </location>
</feature>
<dbReference type="Proteomes" id="UP000183832">
    <property type="component" value="Unassembled WGS sequence"/>
</dbReference>
<reference evidence="8 9" key="1">
    <citation type="submission" date="2015-04" db="EMBL/GenBank/DDBJ databases">
        <authorList>
            <person name="Syromyatnikov M.Y."/>
            <person name="Popov V.N."/>
        </authorList>
    </citation>
    <scope>NUCLEOTIDE SEQUENCE [LARGE SCALE GENOMIC DNA]</scope>
</reference>
<feature type="compositionally biased region" description="Low complexity" evidence="6">
    <location>
        <begin position="944"/>
        <end position="956"/>
    </location>
</feature>
<feature type="region of interest" description="Disordered" evidence="6">
    <location>
        <begin position="652"/>
        <end position="694"/>
    </location>
</feature>
<dbReference type="EMBL" id="CVRI01000038">
    <property type="protein sequence ID" value="CRK94437.1"/>
    <property type="molecule type" value="Genomic_DNA"/>
</dbReference>
<evidence type="ECO:0000256" key="4">
    <source>
        <dbReference type="PROSITE-ProRule" id="PRU00325"/>
    </source>
</evidence>
<feature type="compositionally biased region" description="Polar residues" evidence="6">
    <location>
        <begin position="868"/>
        <end position="897"/>
    </location>
</feature>
<organism evidence="8 9">
    <name type="scientific">Clunio marinus</name>
    <dbReference type="NCBI Taxonomy" id="568069"/>
    <lineage>
        <taxon>Eukaryota</taxon>
        <taxon>Metazoa</taxon>
        <taxon>Ecdysozoa</taxon>
        <taxon>Arthropoda</taxon>
        <taxon>Hexapoda</taxon>
        <taxon>Insecta</taxon>
        <taxon>Pterygota</taxon>
        <taxon>Neoptera</taxon>
        <taxon>Endopterygota</taxon>
        <taxon>Diptera</taxon>
        <taxon>Nematocera</taxon>
        <taxon>Chironomoidea</taxon>
        <taxon>Chironomidae</taxon>
        <taxon>Clunio</taxon>
    </lineage>
</organism>
<feature type="region of interest" description="Disordered" evidence="6">
    <location>
        <begin position="831"/>
        <end position="934"/>
    </location>
</feature>
<proteinExistence type="predicted"/>
<keyword evidence="9" id="KW-1185">Reference proteome</keyword>
<evidence type="ECO:0000256" key="1">
    <source>
        <dbReference type="ARBA" id="ARBA00022723"/>
    </source>
</evidence>
<feature type="region of interest" description="Disordered" evidence="6">
    <location>
        <begin position="944"/>
        <end position="963"/>
    </location>
</feature>
<dbReference type="PANTHER" id="PTHR22619:SF0">
    <property type="entry name" value="ZINC FINGER SWIM DOMAIN-CONTAINING PROTEIN 6-LIKE PROTEIN"/>
    <property type="match status" value="1"/>
</dbReference>
<feature type="compositionally biased region" description="Low complexity" evidence="6">
    <location>
        <begin position="1216"/>
        <end position="1226"/>
    </location>
</feature>
<feature type="coiled-coil region" evidence="5">
    <location>
        <begin position="579"/>
        <end position="636"/>
    </location>
</feature>
<feature type="compositionally biased region" description="Polar residues" evidence="6">
    <location>
        <begin position="1017"/>
        <end position="1026"/>
    </location>
</feature>
<evidence type="ECO:0000256" key="2">
    <source>
        <dbReference type="ARBA" id="ARBA00022771"/>
    </source>
</evidence>
<dbReference type="InterPro" id="IPR048370">
    <property type="entry name" value="ZSWIM4-8_C"/>
</dbReference>
<gene>
    <name evidence="8" type="ORF">CLUMA_CG007944</name>
</gene>